<comment type="caution">
    <text evidence="1">The sequence shown here is derived from an EMBL/GenBank/DDBJ whole genome shotgun (WGS) entry which is preliminary data.</text>
</comment>
<dbReference type="EMBL" id="QUAK01000194">
    <property type="protein sequence ID" value="RFU83592.1"/>
    <property type="molecule type" value="Genomic_DNA"/>
</dbReference>
<organism evidence="1 2">
    <name type="scientific">Streptomyces triticagri</name>
    <dbReference type="NCBI Taxonomy" id="2293568"/>
    <lineage>
        <taxon>Bacteria</taxon>
        <taxon>Bacillati</taxon>
        <taxon>Actinomycetota</taxon>
        <taxon>Actinomycetes</taxon>
        <taxon>Kitasatosporales</taxon>
        <taxon>Streptomycetaceae</taxon>
        <taxon>Streptomyces</taxon>
    </lineage>
</organism>
<reference evidence="1 2" key="1">
    <citation type="submission" date="2018-08" db="EMBL/GenBank/DDBJ databases">
        <title>Isolation, diversity and antifungal activity of Actinobacteria from wheat.</title>
        <authorList>
            <person name="Han C."/>
        </authorList>
    </citation>
    <scope>NUCLEOTIDE SEQUENCE [LARGE SCALE GENOMIC DNA]</scope>
    <source>
        <strain evidence="1 2">NEAU-YY421</strain>
    </source>
</reference>
<name>A0A372LY58_9ACTN</name>
<dbReference type="AlphaFoldDB" id="A0A372LY58"/>
<protein>
    <submittedName>
        <fullName evidence="1">Uncharacterized protein</fullName>
    </submittedName>
</protein>
<evidence type="ECO:0000313" key="1">
    <source>
        <dbReference type="EMBL" id="RFU83592.1"/>
    </source>
</evidence>
<evidence type="ECO:0000313" key="2">
    <source>
        <dbReference type="Proteomes" id="UP000263094"/>
    </source>
</evidence>
<proteinExistence type="predicted"/>
<dbReference type="RefSeq" id="WP_128558748.1">
    <property type="nucleotide sequence ID" value="NZ_QUAK01000194.1"/>
</dbReference>
<keyword evidence="2" id="KW-1185">Reference proteome</keyword>
<dbReference type="Proteomes" id="UP000263094">
    <property type="component" value="Unassembled WGS sequence"/>
</dbReference>
<gene>
    <name evidence="1" type="ORF">DY218_27170</name>
</gene>
<accession>A0A372LY58</accession>
<sequence>MAQRMAVAAGSDTDQLLRCLLNINAHHDSDRMLLPVTAYVLDWEALETIPSGGMVTGRLHPSAEQLTDLAQLDAHTSHTVPTSLELAENTAYADRKNGRVGAALVLEIDDGALVGLGEGPARQVFAVDYGGTVATLLKPSSGEMSWFIQPPAEPGYGDPPAGVDYLSIGSQVLSLALSYVHQDVND</sequence>